<feature type="compositionally biased region" description="Polar residues" evidence="1">
    <location>
        <begin position="129"/>
        <end position="139"/>
    </location>
</feature>
<feature type="region of interest" description="Disordered" evidence="1">
    <location>
        <begin position="55"/>
        <end position="76"/>
    </location>
</feature>
<dbReference type="InterPro" id="IPR058810">
    <property type="entry name" value="DUF8073_C"/>
</dbReference>
<evidence type="ECO:0000313" key="6">
    <source>
        <dbReference type="Proteomes" id="UP001596099"/>
    </source>
</evidence>
<dbReference type="Proteomes" id="UP001596099">
    <property type="component" value="Unassembled WGS sequence"/>
</dbReference>
<proteinExistence type="predicted"/>
<sequence length="356" mass="38667">MIVGLGPSFDILSRVVEEYESHGQAVENVEVRTTDTAAGRLEATLELPVSFCPAPGSDTGARLEPTTATPTGPDGVRIEFSTPMLDGLDEATANAVDTRVEETVVTDDGVVLTVRLCIDPSEGGPAETPPSTAGAQTVTVPPEDDSSADDPPAPSGDDDRDPAIAERLATVRDETLPPYEDTAFLTRLYESCDTFAEMNRYVEMDVSTETVRRYMIDAGVHTAVSYETTARDARQTDDRQTDDRVDGGATTDEETVDTAVIEHGFERIADETVSHPDGVTLDDLVAAVCASVTVYQVQQRLGLDRRTTRRLLGEFDLLEFVVHRISDDPRRETSSEEVLERIAEKTTRPSDSRSVV</sequence>
<dbReference type="AlphaFoldDB" id="A0ABD5RPC2"/>
<evidence type="ECO:0000259" key="4">
    <source>
        <dbReference type="Pfam" id="PF26272"/>
    </source>
</evidence>
<evidence type="ECO:0000313" key="5">
    <source>
        <dbReference type="EMBL" id="MFC5972129.1"/>
    </source>
</evidence>
<feature type="region of interest" description="Disordered" evidence="1">
    <location>
        <begin position="121"/>
        <end position="161"/>
    </location>
</feature>
<evidence type="ECO:0000259" key="3">
    <source>
        <dbReference type="Pfam" id="PF26271"/>
    </source>
</evidence>
<accession>A0ABD5RPC2</accession>
<feature type="domain" description="DUF8073" evidence="2">
    <location>
        <begin position="282"/>
        <end position="344"/>
    </location>
</feature>
<dbReference type="InterPro" id="IPR058809">
    <property type="entry name" value="DUF8073_M"/>
</dbReference>
<comment type="caution">
    <text evidence="5">The sequence shown here is derived from an EMBL/GenBank/DDBJ whole genome shotgun (WGS) entry which is preliminary data.</text>
</comment>
<dbReference type="Pfam" id="PF26270">
    <property type="entry name" value="DUF8073_C"/>
    <property type="match status" value="1"/>
</dbReference>
<dbReference type="Pfam" id="PF26272">
    <property type="entry name" value="DUF8073_N"/>
    <property type="match status" value="1"/>
</dbReference>
<keyword evidence="6" id="KW-1185">Reference proteome</keyword>
<feature type="domain" description="DUF8073" evidence="4">
    <location>
        <begin position="8"/>
        <end position="118"/>
    </location>
</feature>
<name>A0ABD5RPC2_9EURY</name>
<dbReference type="Pfam" id="PF26271">
    <property type="entry name" value="DUF8073_M"/>
    <property type="match status" value="1"/>
</dbReference>
<protein>
    <submittedName>
        <fullName evidence="5">Uncharacterized protein</fullName>
    </submittedName>
</protein>
<dbReference type="RefSeq" id="WP_247415174.1">
    <property type="nucleotide sequence ID" value="NZ_JALLGW010000001.1"/>
</dbReference>
<evidence type="ECO:0000259" key="2">
    <source>
        <dbReference type="Pfam" id="PF26270"/>
    </source>
</evidence>
<reference evidence="5 6" key="1">
    <citation type="journal article" date="2019" name="Int. J. Syst. Evol. Microbiol.">
        <title>The Global Catalogue of Microorganisms (GCM) 10K type strain sequencing project: providing services to taxonomists for standard genome sequencing and annotation.</title>
        <authorList>
            <consortium name="The Broad Institute Genomics Platform"/>
            <consortium name="The Broad Institute Genome Sequencing Center for Infectious Disease"/>
            <person name="Wu L."/>
            <person name="Ma J."/>
        </authorList>
    </citation>
    <scope>NUCLEOTIDE SEQUENCE [LARGE SCALE GENOMIC DNA]</scope>
    <source>
        <strain evidence="5 6">CGMCC 1.12543</strain>
    </source>
</reference>
<gene>
    <name evidence="5" type="ORF">ACFPYI_12385</name>
</gene>
<dbReference type="EMBL" id="JBHSQH010000001">
    <property type="protein sequence ID" value="MFC5972129.1"/>
    <property type="molecule type" value="Genomic_DNA"/>
</dbReference>
<feature type="region of interest" description="Disordered" evidence="1">
    <location>
        <begin position="329"/>
        <end position="356"/>
    </location>
</feature>
<organism evidence="5 6">
    <name type="scientific">Halomarina salina</name>
    <dbReference type="NCBI Taxonomy" id="1872699"/>
    <lineage>
        <taxon>Archaea</taxon>
        <taxon>Methanobacteriati</taxon>
        <taxon>Methanobacteriota</taxon>
        <taxon>Stenosarchaea group</taxon>
        <taxon>Halobacteria</taxon>
        <taxon>Halobacteriales</taxon>
        <taxon>Natronomonadaceae</taxon>
        <taxon>Halomarina</taxon>
    </lineage>
</organism>
<evidence type="ECO:0000256" key="1">
    <source>
        <dbReference type="SAM" id="MobiDB-lite"/>
    </source>
</evidence>
<feature type="compositionally biased region" description="Basic and acidic residues" evidence="1">
    <location>
        <begin position="229"/>
        <end position="246"/>
    </location>
</feature>
<feature type="domain" description="DUF8073" evidence="3">
    <location>
        <begin position="179"/>
        <end position="219"/>
    </location>
</feature>
<feature type="region of interest" description="Disordered" evidence="1">
    <location>
        <begin position="229"/>
        <end position="252"/>
    </location>
</feature>
<dbReference type="InterPro" id="IPR058811">
    <property type="entry name" value="DUF8073_N"/>
</dbReference>